<protein>
    <submittedName>
        <fullName evidence="2">Secreted protein containing DUF1239</fullName>
    </submittedName>
</protein>
<dbReference type="NCBIfam" id="TIGR04409">
    <property type="entry name" value="LptC_YrbK"/>
    <property type="match status" value="1"/>
</dbReference>
<dbReference type="InterPro" id="IPR010664">
    <property type="entry name" value="LipoPS_assembly_LptC-rel"/>
</dbReference>
<accession>J9GN29</accession>
<dbReference type="EMBL" id="AMCI01002078">
    <property type="protein sequence ID" value="EJX03688.1"/>
    <property type="molecule type" value="Genomic_DNA"/>
</dbReference>
<dbReference type="InterPro" id="IPR026265">
    <property type="entry name" value="LptC"/>
</dbReference>
<gene>
    <name evidence="2" type="ORF">EVA_08206</name>
</gene>
<feature type="region of interest" description="Disordered" evidence="1">
    <location>
        <begin position="196"/>
        <end position="232"/>
    </location>
</feature>
<reference evidence="2" key="1">
    <citation type="journal article" date="2012" name="PLoS ONE">
        <title>Gene sets for utilization of primary and secondary nutrition supplies in the distal gut of endangered iberian lynx.</title>
        <authorList>
            <person name="Alcaide M."/>
            <person name="Messina E."/>
            <person name="Richter M."/>
            <person name="Bargiela R."/>
            <person name="Peplies J."/>
            <person name="Huws S.A."/>
            <person name="Newbold C.J."/>
            <person name="Golyshin P.N."/>
            <person name="Simon M.A."/>
            <person name="Lopez G."/>
            <person name="Yakimov M.M."/>
            <person name="Ferrer M."/>
        </authorList>
    </citation>
    <scope>NUCLEOTIDE SEQUENCE</scope>
</reference>
<dbReference type="GO" id="GO:0015221">
    <property type="term" value="F:lipopolysaccharide transmembrane transporter activity"/>
    <property type="evidence" value="ECO:0007669"/>
    <property type="project" value="InterPro"/>
</dbReference>
<sequence>MESRIKHSLPKTHRKSLNLLRLPLWGIAAGLPLCLLPSCGSEAPPVSDAITNRDSIPVMVTHGVSKLISDSGIIQYKVITEEWQVFDRTRPEKQYFPKGIYLERYNKQFEVVLHLTADTAYCYDQNLWELRGRVFVHNAENGTTFTSEELFWDMKKHWMYSHLPMHLVTPDRDLRGNHFESNENLTKYKVWKTSGFGPMPESKKEEPDTTAQPATITVRSQQPAPRTTPPRD</sequence>
<name>J9GN29_9ZZZZ</name>
<dbReference type="Gene3D" id="2.60.450.10">
    <property type="entry name" value="Lipopolysaccharide (LPS) transport protein A like domain"/>
    <property type="match status" value="1"/>
</dbReference>
<dbReference type="Pfam" id="PF06835">
    <property type="entry name" value="LptC"/>
    <property type="match status" value="1"/>
</dbReference>
<organism evidence="2">
    <name type="scientific">gut metagenome</name>
    <dbReference type="NCBI Taxonomy" id="749906"/>
    <lineage>
        <taxon>unclassified sequences</taxon>
        <taxon>metagenomes</taxon>
        <taxon>organismal metagenomes</taxon>
    </lineage>
</organism>
<dbReference type="AlphaFoldDB" id="J9GN29"/>
<evidence type="ECO:0000256" key="1">
    <source>
        <dbReference type="SAM" id="MobiDB-lite"/>
    </source>
</evidence>
<feature type="compositionally biased region" description="Polar residues" evidence="1">
    <location>
        <begin position="209"/>
        <end position="225"/>
    </location>
</feature>
<comment type="caution">
    <text evidence="2">The sequence shown here is derived from an EMBL/GenBank/DDBJ whole genome shotgun (WGS) entry which is preliminary data.</text>
</comment>
<proteinExistence type="predicted"/>
<dbReference type="GO" id="GO:0005886">
    <property type="term" value="C:plasma membrane"/>
    <property type="evidence" value="ECO:0007669"/>
    <property type="project" value="InterPro"/>
</dbReference>
<evidence type="ECO:0000313" key="2">
    <source>
        <dbReference type="EMBL" id="EJX03688.1"/>
    </source>
</evidence>